<reference evidence="8" key="1">
    <citation type="journal article" date="2021" name="New Phytol.">
        <title>Evolutionary innovations through gain and loss of genes in the ectomycorrhizal Boletales.</title>
        <authorList>
            <person name="Wu G."/>
            <person name="Miyauchi S."/>
            <person name="Morin E."/>
            <person name="Kuo A."/>
            <person name="Drula E."/>
            <person name="Varga T."/>
            <person name="Kohler A."/>
            <person name="Feng B."/>
            <person name="Cao Y."/>
            <person name="Lipzen A."/>
            <person name="Daum C."/>
            <person name="Hundley H."/>
            <person name="Pangilinan J."/>
            <person name="Johnson J."/>
            <person name="Barry K."/>
            <person name="LaButti K."/>
            <person name="Ng V."/>
            <person name="Ahrendt S."/>
            <person name="Min B."/>
            <person name="Choi I.G."/>
            <person name="Park H."/>
            <person name="Plett J.M."/>
            <person name="Magnuson J."/>
            <person name="Spatafora J.W."/>
            <person name="Nagy L.G."/>
            <person name="Henrissat B."/>
            <person name="Grigoriev I.V."/>
            <person name="Yang Z.L."/>
            <person name="Xu J."/>
            <person name="Martin F.M."/>
        </authorList>
    </citation>
    <scope>NUCLEOTIDE SEQUENCE</scope>
    <source>
        <strain evidence="8">KKN 215</strain>
    </source>
</reference>
<comment type="cofactor">
    <cofactor evidence="1">
        <name>Fe(2+)</name>
        <dbReference type="ChEBI" id="CHEBI:29033"/>
    </cofactor>
</comment>
<keyword evidence="9" id="KW-1185">Reference proteome</keyword>
<accession>A0A8K0XN19</accession>
<evidence type="ECO:0000256" key="2">
    <source>
        <dbReference type="ARBA" id="ARBA00005896"/>
    </source>
</evidence>
<keyword evidence="3" id="KW-0479">Metal-binding</keyword>
<dbReference type="PANTHER" id="PTHR43779">
    <property type="entry name" value="DIOXYGENASE RV0097-RELATED"/>
    <property type="match status" value="1"/>
</dbReference>
<gene>
    <name evidence="8" type="ORF">BXZ70DRAFT_992019</name>
</gene>
<feature type="domain" description="TauD/TfdA-like" evidence="7">
    <location>
        <begin position="22"/>
        <end position="388"/>
    </location>
</feature>
<organism evidence="8 9">
    <name type="scientific">Cristinia sonorae</name>
    <dbReference type="NCBI Taxonomy" id="1940300"/>
    <lineage>
        <taxon>Eukaryota</taxon>
        <taxon>Fungi</taxon>
        <taxon>Dikarya</taxon>
        <taxon>Basidiomycota</taxon>
        <taxon>Agaricomycotina</taxon>
        <taxon>Agaricomycetes</taxon>
        <taxon>Agaricomycetidae</taxon>
        <taxon>Agaricales</taxon>
        <taxon>Pleurotineae</taxon>
        <taxon>Stephanosporaceae</taxon>
        <taxon>Cristinia</taxon>
    </lineage>
</organism>
<protein>
    <recommendedName>
        <fullName evidence="7">TauD/TfdA-like domain-containing protein</fullName>
    </recommendedName>
</protein>
<dbReference type="SUPFAM" id="SSF51197">
    <property type="entry name" value="Clavaminate synthase-like"/>
    <property type="match status" value="1"/>
</dbReference>
<name>A0A8K0XN19_9AGAR</name>
<dbReference type="InterPro" id="IPR051178">
    <property type="entry name" value="TfdA_dioxygenase"/>
</dbReference>
<comment type="similarity">
    <text evidence="2">Belongs to the TfdA dioxygenase family.</text>
</comment>
<dbReference type="InterPro" id="IPR042098">
    <property type="entry name" value="TauD-like_sf"/>
</dbReference>
<evidence type="ECO:0000256" key="4">
    <source>
        <dbReference type="ARBA" id="ARBA00022964"/>
    </source>
</evidence>
<evidence type="ECO:0000256" key="6">
    <source>
        <dbReference type="ARBA" id="ARBA00023004"/>
    </source>
</evidence>
<dbReference type="OrthoDB" id="93019at2759"/>
<dbReference type="InterPro" id="IPR003819">
    <property type="entry name" value="TauD/TfdA-like"/>
</dbReference>
<dbReference type="AlphaFoldDB" id="A0A8K0XN19"/>
<dbReference type="Proteomes" id="UP000813824">
    <property type="component" value="Unassembled WGS sequence"/>
</dbReference>
<sequence>MAIETVPIPFPASLDAKAYEGFGREVRGVGVANFTENEFMVLEKLLYEHDLLLFRDCNLTPQQQCALTKAFDPTSNHYGHGNNHLSKSPTSLLTSLLTTLPSVPQVQLIGNGTISNHEGISSITLKHPSHKTFHAPPHLTSDQESRGETRFYRWHMDAALYEFAPPKVTSLYSVRTPLAPRQKCRYADDYYNSSSTTTTTEDVLENVSLGATAFVSGKVMFEILPVQLKSLAVRTKVRYAPHPFVWMKGAKAVGTGLGLVTEGREVPLEMLPEWEEGKVQELPMVWKNEVTGNLHLQAHPCAAMQLIIDPVLDAEKKDGALYPDGARIEDLKEVRDLLYKIQRPAIAPKFIYPHDWKEKDLVIFHNRGLLHTALGTFKEDQVRVFHQCNLAGSDFPRGPSHEDVARWS</sequence>
<dbReference type="PANTHER" id="PTHR43779:SF2">
    <property type="entry name" value="ALPHA-KETOGLUTARATE-DEPENDENT XANTHINE DIOXYGENASE XAN1"/>
    <property type="match status" value="1"/>
</dbReference>
<proteinExistence type="inferred from homology"/>
<evidence type="ECO:0000256" key="1">
    <source>
        <dbReference type="ARBA" id="ARBA00001954"/>
    </source>
</evidence>
<evidence type="ECO:0000313" key="8">
    <source>
        <dbReference type="EMBL" id="KAH8094670.1"/>
    </source>
</evidence>
<evidence type="ECO:0000259" key="7">
    <source>
        <dbReference type="Pfam" id="PF02668"/>
    </source>
</evidence>
<keyword evidence="5" id="KW-0560">Oxidoreductase</keyword>
<dbReference type="Gene3D" id="3.60.130.10">
    <property type="entry name" value="Clavaminate synthase-like"/>
    <property type="match status" value="1"/>
</dbReference>
<evidence type="ECO:0000256" key="5">
    <source>
        <dbReference type="ARBA" id="ARBA00023002"/>
    </source>
</evidence>
<evidence type="ECO:0000313" key="9">
    <source>
        <dbReference type="Proteomes" id="UP000813824"/>
    </source>
</evidence>
<comment type="caution">
    <text evidence="8">The sequence shown here is derived from an EMBL/GenBank/DDBJ whole genome shotgun (WGS) entry which is preliminary data.</text>
</comment>
<dbReference type="GO" id="GO:0051213">
    <property type="term" value="F:dioxygenase activity"/>
    <property type="evidence" value="ECO:0007669"/>
    <property type="project" value="UniProtKB-KW"/>
</dbReference>
<keyword evidence="4" id="KW-0223">Dioxygenase</keyword>
<dbReference type="EMBL" id="JAEVFJ010000025">
    <property type="protein sequence ID" value="KAH8094670.1"/>
    <property type="molecule type" value="Genomic_DNA"/>
</dbReference>
<keyword evidence="6" id="KW-0408">Iron</keyword>
<dbReference type="Pfam" id="PF02668">
    <property type="entry name" value="TauD"/>
    <property type="match status" value="1"/>
</dbReference>
<evidence type="ECO:0000256" key="3">
    <source>
        <dbReference type="ARBA" id="ARBA00022723"/>
    </source>
</evidence>
<dbReference type="GO" id="GO:0046872">
    <property type="term" value="F:metal ion binding"/>
    <property type="evidence" value="ECO:0007669"/>
    <property type="project" value="UniProtKB-KW"/>
</dbReference>